<dbReference type="AlphaFoldDB" id="A0A1N7PZ80"/>
<dbReference type="Pfam" id="PF04400">
    <property type="entry name" value="NqrM"/>
    <property type="match status" value="1"/>
</dbReference>
<dbReference type="OrthoDB" id="5296227at2"/>
<evidence type="ECO:0000313" key="1">
    <source>
        <dbReference type="EMBL" id="SIT15953.1"/>
    </source>
</evidence>
<proteinExistence type="predicted"/>
<sequence>MSTILVAFGVMLTIVAAMAIGVIMGRKPISGSCGGMSAIGMEQACDVCGGDKSRCEKESKEAAKASDDADFYDATKR</sequence>
<organism evidence="1 2">
    <name type="scientific">Thalassolituus maritimus</name>
    <dbReference type="NCBI Taxonomy" id="484498"/>
    <lineage>
        <taxon>Bacteria</taxon>
        <taxon>Pseudomonadati</taxon>
        <taxon>Pseudomonadota</taxon>
        <taxon>Gammaproteobacteria</taxon>
        <taxon>Oceanospirillales</taxon>
        <taxon>Oceanospirillaceae</taxon>
        <taxon>Thalassolituus</taxon>
    </lineage>
</organism>
<gene>
    <name evidence="1" type="ORF">SAMN05421686_11260</name>
</gene>
<evidence type="ECO:0000313" key="2">
    <source>
        <dbReference type="Proteomes" id="UP000185639"/>
    </source>
</evidence>
<name>A0A1N7PZ80_9GAMM</name>
<dbReference type="RefSeq" id="WP_076517758.1">
    <property type="nucleotide sequence ID" value="NZ_FTOH01000012.1"/>
</dbReference>
<dbReference type="PANTHER" id="PTHR40691">
    <property type="entry name" value="(NA+)-NQR MATURATION NQRM"/>
    <property type="match status" value="1"/>
</dbReference>
<dbReference type="EMBL" id="FTOH01000012">
    <property type="protein sequence ID" value="SIT15953.1"/>
    <property type="molecule type" value="Genomic_DNA"/>
</dbReference>
<accession>A0A1N7PZ80</accession>
<dbReference type="STRING" id="484498.SAMN05421686_11260"/>
<evidence type="ECO:0008006" key="3">
    <source>
        <dbReference type="Google" id="ProtNLM"/>
    </source>
</evidence>
<protein>
    <recommendedName>
        <fullName evidence="3">ApbE family protein</fullName>
    </recommendedName>
</protein>
<dbReference type="InterPro" id="IPR007495">
    <property type="entry name" value="NqrM"/>
</dbReference>
<reference evidence="2" key="1">
    <citation type="submission" date="2017-01" db="EMBL/GenBank/DDBJ databases">
        <authorList>
            <person name="Varghese N."/>
            <person name="Submissions S."/>
        </authorList>
    </citation>
    <scope>NUCLEOTIDE SEQUENCE [LARGE SCALE GENOMIC DNA]</scope>
    <source>
        <strain evidence="2">DSM 24913</strain>
    </source>
</reference>
<dbReference type="PANTHER" id="PTHR40691:SF3">
    <property type="entry name" value="(NA+)-NQR MATURATION NQRM"/>
    <property type="match status" value="1"/>
</dbReference>
<dbReference type="Proteomes" id="UP000185639">
    <property type="component" value="Unassembled WGS sequence"/>
</dbReference>
<keyword evidence="2" id="KW-1185">Reference proteome</keyword>